<keyword evidence="5" id="KW-0811">Translocation</keyword>
<evidence type="ECO:0000256" key="1">
    <source>
        <dbReference type="ARBA" id="ARBA00004567"/>
    </source>
</evidence>
<comment type="subcellular location">
    <subcellularLocation>
        <location evidence="1">Nucleus</location>
        <location evidence="1">Nuclear pore complex</location>
    </subcellularLocation>
</comment>
<proteinExistence type="predicted"/>
<dbReference type="GO" id="GO:0017056">
    <property type="term" value="F:structural constituent of nuclear pore"/>
    <property type="evidence" value="ECO:0007669"/>
    <property type="project" value="InterPro"/>
</dbReference>
<feature type="region of interest" description="Disordered" evidence="9">
    <location>
        <begin position="1"/>
        <end position="61"/>
    </location>
</feature>
<evidence type="ECO:0000313" key="10">
    <source>
        <dbReference type="EMBL" id="KAG7353645.1"/>
    </source>
</evidence>
<organism evidence="10 11">
    <name type="scientific">Nitzschia inconspicua</name>
    <dbReference type="NCBI Taxonomy" id="303405"/>
    <lineage>
        <taxon>Eukaryota</taxon>
        <taxon>Sar</taxon>
        <taxon>Stramenopiles</taxon>
        <taxon>Ochrophyta</taxon>
        <taxon>Bacillariophyta</taxon>
        <taxon>Bacillariophyceae</taxon>
        <taxon>Bacillariophycidae</taxon>
        <taxon>Bacillariales</taxon>
        <taxon>Bacillariaceae</taxon>
        <taxon>Nitzschia</taxon>
    </lineage>
</organism>
<keyword evidence="7" id="KW-0539">Nucleus</keyword>
<dbReference type="GO" id="GO:0006406">
    <property type="term" value="P:mRNA export from nucleus"/>
    <property type="evidence" value="ECO:0007669"/>
    <property type="project" value="TreeGrafter"/>
</dbReference>
<evidence type="ECO:0000256" key="9">
    <source>
        <dbReference type="SAM" id="MobiDB-lite"/>
    </source>
</evidence>
<gene>
    <name evidence="10" type="ORF">IV203_003000</name>
</gene>
<dbReference type="Proteomes" id="UP000693970">
    <property type="component" value="Unassembled WGS sequence"/>
</dbReference>
<keyword evidence="8" id="KW-0175">Coiled coil</keyword>
<reference evidence="10" key="2">
    <citation type="submission" date="2021-04" db="EMBL/GenBank/DDBJ databases">
        <authorList>
            <person name="Podell S."/>
        </authorList>
    </citation>
    <scope>NUCLEOTIDE SEQUENCE</scope>
    <source>
        <strain evidence="10">Hildebrandi</strain>
    </source>
</reference>
<comment type="caution">
    <text evidence="10">The sequence shown here is derived from an EMBL/GenBank/DDBJ whole genome shotgun (WGS) entry which is preliminary data.</text>
</comment>
<reference evidence="10" key="1">
    <citation type="journal article" date="2021" name="Sci. Rep.">
        <title>Diploid genomic architecture of Nitzschia inconspicua, an elite biomass production diatom.</title>
        <authorList>
            <person name="Oliver A."/>
            <person name="Podell S."/>
            <person name="Pinowska A."/>
            <person name="Traller J.C."/>
            <person name="Smith S.R."/>
            <person name="McClure R."/>
            <person name="Beliaev A."/>
            <person name="Bohutskyi P."/>
            <person name="Hill E.A."/>
            <person name="Rabines A."/>
            <person name="Zheng H."/>
            <person name="Allen L.Z."/>
            <person name="Kuo A."/>
            <person name="Grigoriev I.V."/>
            <person name="Allen A.E."/>
            <person name="Hazlebeck D."/>
            <person name="Allen E.E."/>
        </authorList>
    </citation>
    <scope>NUCLEOTIDE SEQUENCE</scope>
    <source>
        <strain evidence="10">Hildebrandi</strain>
    </source>
</reference>
<dbReference type="PANTHER" id="PTHR13257:SF0">
    <property type="entry name" value="NUCLEAR PORE COMPLEX PROTEIN NUP88"/>
    <property type="match status" value="1"/>
</dbReference>
<dbReference type="InterPro" id="IPR037700">
    <property type="entry name" value="NUP88/NUP82"/>
</dbReference>
<dbReference type="Pfam" id="PF10168">
    <property type="entry name" value="Nup88"/>
    <property type="match status" value="1"/>
</dbReference>
<keyword evidence="6" id="KW-0906">Nuclear pore complex</keyword>
<evidence type="ECO:0000256" key="7">
    <source>
        <dbReference type="ARBA" id="ARBA00023242"/>
    </source>
</evidence>
<dbReference type="OrthoDB" id="41778at2759"/>
<evidence type="ECO:0000256" key="8">
    <source>
        <dbReference type="SAM" id="Coils"/>
    </source>
</evidence>
<name>A0A9K3L117_9STRA</name>
<keyword evidence="4" id="KW-0653">Protein transport</keyword>
<dbReference type="EMBL" id="JAGRRH010000016">
    <property type="protein sequence ID" value="KAG7353645.1"/>
    <property type="molecule type" value="Genomic_DNA"/>
</dbReference>
<feature type="compositionally biased region" description="Low complexity" evidence="9">
    <location>
        <begin position="23"/>
        <end position="35"/>
    </location>
</feature>
<keyword evidence="2" id="KW-0813">Transport</keyword>
<feature type="compositionally biased region" description="Low complexity" evidence="9">
    <location>
        <begin position="52"/>
        <end position="61"/>
    </location>
</feature>
<dbReference type="GO" id="GO:0005643">
    <property type="term" value="C:nuclear pore"/>
    <property type="evidence" value="ECO:0007669"/>
    <property type="project" value="UniProtKB-SubCell"/>
</dbReference>
<sequence>MYRSFRSPMEGFGSPSGGREGVTSFTSPSFMTPSPAGLSQQRNPSYSGNTAPSPSSSVRLSCSSPDGKAVYSLMTTSSGDCYVETHTLPLAGTVEATNVDAYDSKAAIIRTHLPHNVTSALSRYPAMELLCLGGAAPSSTTTHTPQQRGPTSANLQLMPFLCLYTKKDVFLLKLCYEPNGSPEAEGTVISVDEPYDDFLMSNSNANIIRIQPAPQQAKGYATICPPMAMAMLTQDQSTKMYSLTLYHGPPPPNKFTMESLTNSHEFGTEELDDPTERIVDFCFCQSPKLSLLSSLTVAFLKGNGQILFATPIVFKGTVVASAAVSESLDFLAASVQEEQTFSPFFNQYAVAKKFITDAFPNPGRSSFVTTAFGSSEESMIFEWGVQIQGPLISLPPATECHEVTEFFAKSIVPFGGAGDLVGFAVGYSNETVDIAVASPTALVSRFMFEKPDDADVLDANLPNGVCVDRVEFSSDNKPLKDIVLVPDPIMEFVVHLVTPSHIVSVSSNAAQIASNKAWEDAMKETDPNALQVFSPPSKRGDLKPKTTAWSCLDVAFFQGNQNPIVGAIVSSNVEFGHILVVRLGNGKMTAINLTEKRHLNEMDDLPGKQSVPALQLMGGYAETESLADIVQPLIQKVYDGISNMAQIGGSSIMPEDMTVDVLAGAMSIYERVKKEVYLPLTEMNEHVNVRRAELKHVVQKQLEALEALKEVIGKLREKQSAIQEQMDILYSNSRCLEERSSSALQSCNDLQPTITQAEYDHFQEIKRLDDKTKAWKSQAEILKVKVASITDLIESDTTKQEFDLPVEQLKQAKEMLGGSEKYIDEGKSKLDSLSRNVDQLAALTGYISQRNRPLPLKE</sequence>
<dbReference type="GO" id="GO:0000055">
    <property type="term" value="P:ribosomal large subunit export from nucleus"/>
    <property type="evidence" value="ECO:0007669"/>
    <property type="project" value="InterPro"/>
</dbReference>
<feature type="compositionally biased region" description="Polar residues" evidence="9">
    <location>
        <begin position="37"/>
        <end position="51"/>
    </location>
</feature>
<evidence type="ECO:0000313" key="11">
    <source>
        <dbReference type="Proteomes" id="UP000693970"/>
    </source>
</evidence>
<evidence type="ECO:0000256" key="4">
    <source>
        <dbReference type="ARBA" id="ARBA00022927"/>
    </source>
</evidence>
<evidence type="ECO:0000256" key="5">
    <source>
        <dbReference type="ARBA" id="ARBA00023010"/>
    </source>
</evidence>
<dbReference type="GO" id="GO:0006606">
    <property type="term" value="P:protein import into nucleus"/>
    <property type="evidence" value="ECO:0007669"/>
    <property type="project" value="TreeGrafter"/>
</dbReference>
<dbReference type="AlphaFoldDB" id="A0A9K3L117"/>
<accession>A0A9K3L117</accession>
<dbReference type="GO" id="GO:0000056">
    <property type="term" value="P:ribosomal small subunit export from nucleus"/>
    <property type="evidence" value="ECO:0007669"/>
    <property type="project" value="InterPro"/>
</dbReference>
<evidence type="ECO:0000256" key="3">
    <source>
        <dbReference type="ARBA" id="ARBA00022816"/>
    </source>
</evidence>
<evidence type="ECO:0000256" key="6">
    <source>
        <dbReference type="ARBA" id="ARBA00023132"/>
    </source>
</evidence>
<evidence type="ECO:0000256" key="2">
    <source>
        <dbReference type="ARBA" id="ARBA00022448"/>
    </source>
</evidence>
<protein>
    <submittedName>
        <fullName evidence="10">Nuclear pore component</fullName>
    </submittedName>
</protein>
<dbReference type="InterPro" id="IPR019321">
    <property type="entry name" value="Nucleoporin_Nup88"/>
</dbReference>
<feature type="coiled-coil region" evidence="8">
    <location>
        <begin position="691"/>
        <end position="725"/>
    </location>
</feature>
<keyword evidence="11" id="KW-1185">Reference proteome</keyword>
<dbReference type="PANTHER" id="PTHR13257">
    <property type="entry name" value="NUCLEOPORIN NUP84-RELATED"/>
    <property type="match status" value="1"/>
</dbReference>
<keyword evidence="3" id="KW-0509">mRNA transport</keyword>